<organism evidence="2 3">
    <name type="scientific">Xenopus laevis</name>
    <name type="common">African clawed frog</name>
    <dbReference type="NCBI Taxonomy" id="8355"/>
    <lineage>
        <taxon>Eukaryota</taxon>
        <taxon>Metazoa</taxon>
        <taxon>Chordata</taxon>
        <taxon>Craniata</taxon>
        <taxon>Vertebrata</taxon>
        <taxon>Euteleostomi</taxon>
        <taxon>Amphibia</taxon>
        <taxon>Batrachia</taxon>
        <taxon>Anura</taxon>
        <taxon>Pipoidea</taxon>
        <taxon>Pipidae</taxon>
        <taxon>Xenopodinae</taxon>
        <taxon>Xenopus</taxon>
        <taxon>Xenopus</taxon>
    </lineage>
</organism>
<evidence type="ECO:0000313" key="2">
    <source>
        <dbReference type="EMBL" id="OCT84603.1"/>
    </source>
</evidence>
<sequence length="94" mass="10720">MSIFDFQSKGRSKTPDSLARSKGWGGTNTQNRCPYLFLETIARVWLLSEKLLSLSLFPRGPFVQGDQDQSQLLRPTQVISDQMTLICTVTLWRI</sequence>
<dbReference type="EMBL" id="CM004472">
    <property type="protein sequence ID" value="OCT84603.1"/>
    <property type="molecule type" value="Genomic_DNA"/>
</dbReference>
<dbReference type="AlphaFoldDB" id="A0A974HP01"/>
<proteinExistence type="predicted"/>
<gene>
    <name evidence="2" type="ORF">XELAEV_18022756mg</name>
</gene>
<feature type="region of interest" description="Disordered" evidence="1">
    <location>
        <begin position="1"/>
        <end position="31"/>
    </location>
</feature>
<reference evidence="3" key="1">
    <citation type="journal article" date="2016" name="Nature">
        <title>Genome evolution in the allotetraploid frog Xenopus laevis.</title>
        <authorList>
            <person name="Session A.M."/>
            <person name="Uno Y."/>
            <person name="Kwon T."/>
            <person name="Chapman J.A."/>
            <person name="Toyoda A."/>
            <person name="Takahashi S."/>
            <person name="Fukui A."/>
            <person name="Hikosaka A."/>
            <person name="Suzuki A."/>
            <person name="Kondo M."/>
            <person name="van Heeringen S.J."/>
            <person name="Quigley I."/>
            <person name="Heinz S."/>
            <person name="Ogino H."/>
            <person name="Ochi H."/>
            <person name="Hellsten U."/>
            <person name="Lyons J.B."/>
            <person name="Simakov O."/>
            <person name="Putnam N."/>
            <person name="Stites J."/>
            <person name="Kuroki Y."/>
            <person name="Tanaka T."/>
            <person name="Michiue T."/>
            <person name="Watanabe M."/>
            <person name="Bogdanovic O."/>
            <person name="Lister R."/>
            <person name="Georgiou G."/>
            <person name="Paranjpe S.S."/>
            <person name="van Kruijsbergen I."/>
            <person name="Shu S."/>
            <person name="Carlson J."/>
            <person name="Kinoshita T."/>
            <person name="Ohta Y."/>
            <person name="Mawaribuchi S."/>
            <person name="Jenkins J."/>
            <person name="Grimwood J."/>
            <person name="Schmutz J."/>
            <person name="Mitros T."/>
            <person name="Mozaffari S.V."/>
            <person name="Suzuki Y."/>
            <person name="Haramoto Y."/>
            <person name="Yamamoto T.S."/>
            <person name="Takagi C."/>
            <person name="Heald R."/>
            <person name="Miller K."/>
            <person name="Haudenschild C."/>
            <person name="Kitzman J."/>
            <person name="Nakayama T."/>
            <person name="Izutsu Y."/>
            <person name="Robert J."/>
            <person name="Fortriede J."/>
            <person name="Burns K."/>
            <person name="Lotay V."/>
            <person name="Karimi K."/>
            <person name="Yasuoka Y."/>
            <person name="Dichmann D.S."/>
            <person name="Flajnik M.F."/>
            <person name="Houston D.W."/>
            <person name="Shendure J."/>
            <person name="DuPasquier L."/>
            <person name="Vize P.D."/>
            <person name="Zorn A.M."/>
            <person name="Ito M."/>
            <person name="Marcotte E.M."/>
            <person name="Wallingford J.B."/>
            <person name="Ito Y."/>
            <person name="Asashima M."/>
            <person name="Ueno N."/>
            <person name="Matsuda Y."/>
            <person name="Veenstra G.J."/>
            <person name="Fujiyama A."/>
            <person name="Harland R.M."/>
            <person name="Taira M."/>
            <person name="Rokhsar D.S."/>
        </authorList>
    </citation>
    <scope>NUCLEOTIDE SEQUENCE [LARGE SCALE GENOMIC DNA]</scope>
    <source>
        <strain evidence="3">J</strain>
    </source>
</reference>
<evidence type="ECO:0000256" key="1">
    <source>
        <dbReference type="SAM" id="MobiDB-lite"/>
    </source>
</evidence>
<protein>
    <submittedName>
        <fullName evidence="2">Uncharacterized protein</fullName>
    </submittedName>
</protein>
<name>A0A974HP01_XENLA</name>
<evidence type="ECO:0000313" key="3">
    <source>
        <dbReference type="Proteomes" id="UP000694892"/>
    </source>
</evidence>
<dbReference type="Proteomes" id="UP000694892">
    <property type="component" value="Chromosome 4L"/>
</dbReference>
<accession>A0A974HP01</accession>